<name>A0A8J9Z2C7_BRALA</name>
<organism evidence="8 9">
    <name type="scientific">Branchiostoma lanceolatum</name>
    <name type="common">Common lancelet</name>
    <name type="synonym">Amphioxus lanceolatum</name>
    <dbReference type="NCBI Taxonomy" id="7740"/>
    <lineage>
        <taxon>Eukaryota</taxon>
        <taxon>Metazoa</taxon>
        <taxon>Chordata</taxon>
        <taxon>Cephalochordata</taxon>
        <taxon>Leptocardii</taxon>
        <taxon>Amphioxiformes</taxon>
        <taxon>Branchiostomatidae</taxon>
        <taxon>Branchiostoma</taxon>
    </lineage>
</organism>
<protein>
    <submittedName>
        <fullName evidence="8">OVCH2 protein</fullName>
    </submittedName>
</protein>
<sequence length="409" mass="44436">MGTTWKGQCVPVRVFQKNPEANPTVLTNEVIQLAGAILVISLSRGFREVSSAAVSTTAGRAGSRLRLCERLKTTMATFCFLMCAMLAAALLGEGTAVSVSHCHAFPQCGQKGDDNRIVGGKDASHGEFPWQISLQYTPFFLIPKSHICGGTLIAKNWVLCAAHCFGQSKTPSKYSVKTGEWHIFSGDGTEKSFEVEKIIVHKDFNKPHEIEHDIALIKLKGEVDLSGPYRGLACLPEETDDYHGAQDCWLSGWGLTMKGITGGVLPPSTLQKAHGPMLSDAELKWYWGDMIQPGMIGFGTDDVGACMGDDVSEERVLGDDVPEERVLVRVVSQGNAWYPTPSTLDTKPILTCSFLFPQGDSGGPLVCRNKEGFFDVAGVVSWGNGECKGFPGVFTEVTHFLPWIKDNMV</sequence>
<keyword evidence="4" id="KW-0378">Hydrolase</keyword>
<dbReference type="GO" id="GO:0004252">
    <property type="term" value="F:serine-type endopeptidase activity"/>
    <property type="evidence" value="ECO:0007669"/>
    <property type="project" value="InterPro"/>
</dbReference>
<dbReference type="AlphaFoldDB" id="A0A8J9Z2C7"/>
<keyword evidence="6" id="KW-0812">Transmembrane</keyword>
<dbReference type="Gene3D" id="2.40.10.10">
    <property type="entry name" value="Trypsin-like serine proteases"/>
    <property type="match status" value="1"/>
</dbReference>
<dbReference type="SMART" id="SM00020">
    <property type="entry name" value="Tryp_SPc"/>
    <property type="match status" value="1"/>
</dbReference>
<evidence type="ECO:0000259" key="7">
    <source>
        <dbReference type="PROSITE" id="PS50240"/>
    </source>
</evidence>
<evidence type="ECO:0000256" key="1">
    <source>
        <dbReference type="ARBA" id="ARBA00004613"/>
    </source>
</evidence>
<evidence type="ECO:0000256" key="2">
    <source>
        <dbReference type="ARBA" id="ARBA00022525"/>
    </source>
</evidence>
<keyword evidence="4" id="KW-0720">Serine protease</keyword>
<reference evidence="8" key="1">
    <citation type="submission" date="2022-01" db="EMBL/GenBank/DDBJ databases">
        <authorList>
            <person name="Braso-Vives M."/>
        </authorList>
    </citation>
    <scope>NUCLEOTIDE SEQUENCE</scope>
</reference>
<dbReference type="InterPro" id="IPR001254">
    <property type="entry name" value="Trypsin_dom"/>
</dbReference>
<feature type="transmembrane region" description="Helical" evidence="6">
    <location>
        <begin position="73"/>
        <end position="92"/>
    </location>
</feature>
<dbReference type="Pfam" id="PF00089">
    <property type="entry name" value="Trypsin"/>
    <property type="match status" value="2"/>
</dbReference>
<accession>A0A8J9Z2C7</accession>
<dbReference type="Proteomes" id="UP000838412">
    <property type="component" value="Chromosome 14"/>
</dbReference>
<comment type="subcellular location">
    <subcellularLocation>
        <location evidence="1">Secreted</location>
    </subcellularLocation>
</comment>
<evidence type="ECO:0000256" key="5">
    <source>
        <dbReference type="ARBA" id="ARBA00023157"/>
    </source>
</evidence>
<dbReference type="PANTHER" id="PTHR24252">
    <property type="entry name" value="ACROSIN-RELATED"/>
    <property type="match status" value="1"/>
</dbReference>
<dbReference type="CDD" id="cd00190">
    <property type="entry name" value="Tryp_SPc"/>
    <property type="match status" value="1"/>
</dbReference>
<proteinExistence type="predicted"/>
<keyword evidence="3" id="KW-0645">Protease</keyword>
<evidence type="ECO:0000313" key="8">
    <source>
        <dbReference type="EMBL" id="CAH1245836.1"/>
    </source>
</evidence>
<dbReference type="OrthoDB" id="546450at2759"/>
<dbReference type="FunFam" id="2.40.10.10:FF:000122">
    <property type="entry name" value="Chymotrypsin-like elastase family member 1"/>
    <property type="match status" value="1"/>
</dbReference>
<dbReference type="SUPFAM" id="SSF50494">
    <property type="entry name" value="Trypsin-like serine proteases"/>
    <property type="match status" value="1"/>
</dbReference>
<dbReference type="PANTHER" id="PTHR24252:SF7">
    <property type="entry name" value="HYALIN"/>
    <property type="match status" value="1"/>
</dbReference>
<keyword evidence="6" id="KW-1133">Transmembrane helix</keyword>
<evidence type="ECO:0000256" key="4">
    <source>
        <dbReference type="ARBA" id="ARBA00022825"/>
    </source>
</evidence>
<keyword evidence="5" id="KW-1015">Disulfide bond</keyword>
<dbReference type="InterPro" id="IPR009003">
    <property type="entry name" value="Peptidase_S1_PA"/>
</dbReference>
<keyword evidence="2" id="KW-0964">Secreted</keyword>
<evidence type="ECO:0000256" key="6">
    <source>
        <dbReference type="SAM" id="Phobius"/>
    </source>
</evidence>
<dbReference type="InterPro" id="IPR043504">
    <property type="entry name" value="Peptidase_S1_PA_chymotrypsin"/>
</dbReference>
<gene>
    <name evidence="8" type="primary">OVCH2</name>
    <name evidence="8" type="ORF">BLAG_LOCUS8049</name>
</gene>
<dbReference type="PRINTS" id="PR00722">
    <property type="entry name" value="CHYMOTRYPSIN"/>
</dbReference>
<dbReference type="PROSITE" id="PS50240">
    <property type="entry name" value="TRYPSIN_DOM"/>
    <property type="match status" value="1"/>
</dbReference>
<dbReference type="GO" id="GO:0006508">
    <property type="term" value="P:proteolysis"/>
    <property type="evidence" value="ECO:0007669"/>
    <property type="project" value="UniProtKB-KW"/>
</dbReference>
<dbReference type="EMBL" id="OV696699">
    <property type="protein sequence ID" value="CAH1245836.1"/>
    <property type="molecule type" value="Genomic_DNA"/>
</dbReference>
<dbReference type="GO" id="GO:0005576">
    <property type="term" value="C:extracellular region"/>
    <property type="evidence" value="ECO:0007669"/>
    <property type="project" value="UniProtKB-SubCell"/>
</dbReference>
<feature type="domain" description="Peptidase S1" evidence="7">
    <location>
        <begin position="117"/>
        <end position="409"/>
    </location>
</feature>
<keyword evidence="9" id="KW-1185">Reference proteome</keyword>
<keyword evidence="6" id="KW-0472">Membrane</keyword>
<evidence type="ECO:0000313" key="9">
    <source>
        <dbReference type="Proteomes" id="UP000838412"/>
    </source>
</evidence>
<dbReference type="InterPro" id="IPR001314">
    <property type="entry name" value="Peptidase_S1A"/>
</dbReference>
<evidence type="ECO:0000256" key="3">
    <source>
        <dbReference type="ARBA" id="ARBA00022670"/>
    </source>
</evidence>